<dbReference type="CDD" id="cd00093">
    <property type="entry name" value="HTH_XRE"/>
    <property type="match status" value="1"/>
</dbReference>
<accession>A0A364Y547</accession>
<dbReference type="PANTHER" id="PTHR46797:SF1">
    <property type="entry name" value="METHYLPHOSPHONATE SYNTHASE"/>
    <property type="match status" value="1"/>
</dbReference>
<comment type="caution">
    <text evidence="3">The sequence shown here is derived from an EMBL/GenBank/DDBJ whole genome shotgun (WGS) entry which is preliminary data.</text>
</comment>
<evidence type="ECO:0000313" key="4">
    <source>
        <dbReference type="Proteomes" id="UP000251889"/>
    </source>
</evidence>
<evidence type="ECO:0000313" key="3">
    <source>
        <dbReference type="EMBL" id="RAW00947.1"/>
    </source>
</evidence>
<dbReference type="SUPFAM" id="SSF47413">
    <property type="entry name" value="lambda repressor-like DNA-binding domains"/>
    <property type="match status" value="1"/>
</dbReference>
<keyword evidence="1" id="KW-0238">DNA-binding</keyword>
<gene>
    <name evidence="3" type="ORF">DQQ10_11955</name>
</gene>
<dbReference type="OrthoDB" id="833147at2"/>
<name>A0A364Y547_9BACT</name>
<evidence type="ECO:0000256" key="1">
    <source>
        <dbReference type="ARBA" id="ARBA00023125"/>
    </source>
</evidence>
<dbReference type="InterPro" id="IPR050807">
    <property type="entry name" value="TransReg_Diox_bact_type"/>
</dbReference>
<dbReference type="InterPro" id="IPR001387">
    <property type="entry name" value="Cro/C1-type_HTH"/>
</dbReference>
<dbReference type="Proteomes" id="UP000251889">
    <property type="component" value="Unassembled WGS sequence"/>
</dbReference>
<dbReference type="Gene3D" id="1.10.260.40">
    <property type="entry name" value="lambda repressor-like DNA-binding domains"/>
    <property type="match status" value="1"/>
</dbReference>
<dbReference type="GO" id="GO:0003677">
    <property type="term" value="F:DNA binding"/>
    <property type="evidence" value="ECO:0007669"/>
    <property type="project" value="UniProtKB-KW"/>
</dbReference>
<dbReference type="SMART" id="SM00530">
    <property type="entry name" value="HTH_XRE"/>
    <property type="match status" value="1"/>
</dbReference>
<dbReference type="GO" id="GO:0003700">
    <property type="term" value="F:DNA-binding transcription factor activity"/>
    <property type="evidence" value="ECO:0007669"/>
    <property type="project" value="TreeGrafter"/>
</dbReference>
<proteinExistence type="predicted"/>
<dbReference type="EMBL" id="QMFY01000005">
    <property type="protein sequence ID" value="RAW00947.1"/>
    <property type="molecule type" value="Genomic_DNA"/>
</dbReference>
<protein>
    <submittedName>
        <fullName evidence="3">XRE family transcriptional regulator</fullName>
    </submittedName>
</protein>
<organism evidence="3 4">
    <name type="scientific">Pseudochryseolinea flava</name>
    <dbReference type="NCBI Taxonomy" id="2059302"/>
    <lineage>
        <taxon>Bacteria</taxon>
        <taxon>Pseudomonadati</taxon>
        <taxon>Bacteroidota</taxon>
        <taxon>Cytophagia</taxon>
        <taxon>Cytophagales</taxon>
        <taxon>Fulvivirgaceae</taxon>
        <taxon>Pseudochryseolinea</taxon>
    </lineage>
</organism>
<dbReference type="Pfam" id="PF01381">
    <property type="entry name" value="HTH_3"/>
    <property type="match status" value="1"/>
</dbReference>
<sequence>MEASKKSSPLVSEGHARIILGMKLRQLRTARGLSLMQLGEMTGISVSYLNEIEKGKKFPKADKISVLASKLDVSYDYLVSLKMNKQWAPISEILQSRILKELPLDLFGIDKTQLILLLSQAPVKLNAFLNTIIEISRNHGMRVEHFYFSALRSYLEMQDSYFEDIETSVDQFSKDNNFNPDEKIDIGKLIAVLEEKYHYHVEEDGLSSQPELQDLRSVVLLGKKPRLLLNKNLNPTQKAFILGREIGFQFMNITERSNTTSYVEVHSFEQVLNNYKGSYFSCSLLLNRQKLVHWLQQFLQRPKFDGAEIIRAMDAYGVSPEIFTHRLTNLLPRFFGIQELFFLRFSNEMETDHFELVKEMHLAGLHNPHANMMQEHYCRRWVSINILRDLSKQIKSGTYDKPLCLAQRSRYFGNEKEYLIMSFAKPSMHGSTINNSVTVGLLLTNQLKKKVAFWNDPAIPIRMVGETCERCPAADCRERVAAPRILQQDQRIAVMKTALESLSDK</sequence>
<dbReference type="PROSITE" id="PS50943">
    <property type="entry name" value="HTH_CROC1"/>
    <property type="match status" value="1"/>
</dbReference>
<dbReference type="RefSeq" id="WP_112747103.1">
    <property type="nucleotide sequence ID" value="NZ_QMFY01000005.1"/>
</dbReference>
<evidence type="ECO:0000259" key="2">
    <source>
        <dbReference type="PROSITE" id="PS50943"/>
    </source>
</evidence>
<keyword evidence="4" id="KW-1185">Reference proteome</keyword>
<dbReference type="PANTHER" id="PTHR46797">
    <property type="entry name" value="HTH-TYPE TRANSCRIPTIONAL REGULATOR"/>
    <property type="match status" value="1"/>
</dbReference>
<dbReference type="AlphaFoldDB" id="A0A364Y547"/>
<feature type="domain" description="HTH cro/C1-type" evidence="2">
    <location>
        <begin position="24"/>
        <end position="78"/>
    </location>
</feature>
<dbReference type="InterPro" id="IPR010982">
    <property type="entry name" value="Lambda_DNA-bd_dom_sf"/>
</dbReference>
<dbReference type="GO" id="GO:0005829">
    <property type="term" value="C:cytosol"/>
    <property type="evidence" value="ECO:0007669"/>
    <property type="project" value="TreeGrafter"/>
</dbReference>
<reference evidence="3 4" key="1">
    <citation type="submission" date="2018-06" db="EMBL/GenBank/DDBJ databases">
        <title>Chryseolinea flavus sp. nov., a member of the phylum Bacteroidetes isolated from soil.</title>
        <authorList>
            <person name="Li Y."/>
            <person name="Wang J."/>
        </authorList>
    </citation>
    <scope>NUCLEOTIDE SEQUENCE [LARGE SCALE GENOMIC DNA]</scope>
    <source>
        <strain evidence="3 4">SDU1-6</strain>
    </source>
</reference>